<keyword evidence="6" id="KW-1185">Reference proteome</keyword>
<dbReference type="Pfam" id="PF25917">
    <property type="entry name" value="BSH_RND"/>
    <property type="match status" value="1"/>
</dbReference>
<dbReference type="Gene3D" id="1.10.287.470">
    <property type="entry name" value="Helix hairpin bin"/>
    <property type="match status" value="2"/>
</dbReference>
<proteinExistence type="predicted"/>
<dbReference type="GO" id="GO:0055085">
    <property type="term" value="P:transmembrane transport"/>
    <property type="evidence" value="ECO:0007669"/>
    <property type="project" value="InterPro"/>
</dbReference>
<protein>
    <submittedName>
        <fullName evidence="5">Hemolysin D</fullName>
    </submittedName>
</protein>
<dbReference type="SUPFAM" id="SSF111369">
    <property type="entry name" value="HlyD-like secretion proteins"/>
    <property type="match status" value="3"/>
</dbReference>
<evidence type="ECO:0000256" key="1">
    <source>
        <dbReference type="SAM" id="Coils"/>
    </source>
</evidence>
<dbReference type="OrthoDB" id="9811754at2"/>
<dbReference type="EMBL" id="CABPSC010000012">
    <property type="protein sequence ID" value="VVE21882.1"/>
    <property type="molecule type" value="Genomic_DNA"/>
</dbReference>
<dbReference type="Gene3D" id="2.40.50.100">
    <property type="match status" value="1"/>
</dbReference>
<dbReference type="Gene3D" id="2.40.30.170">
    <property type="match status" value="1"/>
</dbReference>
<evidence type="ECO:0000259" key="4">
    <source>
        <dbReference type="Pfam" id="PF25917"/>
    </source>
</evidence>
<evidence type="ECO:0000313" key="6">
    <source>
        <dbReference type="Proteomes" id="UP000367825"/>
    </source>
</evidence>
<dbReference type="InterPro" id="IPR050739">
    <property type="entry name" value="MFP"/>
</dbReference>
<organism evidence="5 6">
    <name type="scientific">Pandoraea nosoerga</name>
    <dbReference type="NCBI Taxonomy" id="2508296"/>
    <lineage>
        <taxon>Bacteria</taxon>
        <taxon>Pseudomonadati</taxon>
        <taxon>Pseudomonadota</taxon>
        <taxon>Betaproteobacteria</taxon>
        <taxon>Burkholderiales</taxon>
        <taxon>Burkholderiaceae</taxon>
        <taxon>Pandoraea</taxon>
    </lineage>
</organism>
<evidence type="ECO:0000313" key="5">
    <source>
        <dbReference type="EMBL" id="VVE21882.1"/>
    </source>
</evidence>
<feature type="coiled-coil region" evidence="1">
    <location>
        <begin position="197"/>
        <end position="231"/>
    </location>
</feature>
<feature type="transmembrane region" description="Helical" evidence="3">
    <location>
        <begin position="18"/>
        <end position="39"/>
    </location>
</feature>
<dbReference type="RefSeq" id="WP_150556437.1">
    <property type="nucleotide sequence ID" value="NZ_CABPSC010000012.1"/>
</dbReference>
<sequence length="389" mass="41672">MSTVALPSRLRFASRKTWMVAAGVALSAAAIAAAGHWWLVGRFIESTDDAYVRADVTRVSPRIAGYVSRVEVDDNQHVRVGDVLVRLDDRDARAGVLHAKATVQSAAADVQVQIDAAATLDAEWVRQRSLIAQAQADVDGAQAQYARHTADAQRYRALLGDGAASRQRFEQAEAQALQASASLAHAKAASQAQREQLTVLQRRREQSKATIAQANARLAAAQAALTQAELTLSHTVVRAASDGVVGQRSVRVGQYVEAGDPLLALVPLADVYVIANFKETQVRRMRQGQSVSVDIDAYPEHSLRGTVSSFSPGSGAQFALLPPDNATGNFTKIVQRIPVKIRIDHAPDRGPVLRPGMSVIAQVDTRNRRDGNDGGDGNDGREGAREAGQ</sequence>
<dbReference type="PRINTS" id="PR01490">
    <property type="entry name" value="RTXTOXIND"/>
</dbReference>
<evidence type="ECO:0000256" key="2">
    <source>
        <dbReference type="SAM" id="MobiDB-lite"/>
    </source>
</evidence>
<dbReference type="PANTHER" id="PTHR30386">
    <property type="entry name" value="MEMBRANE FUSION SUBUNIT OF EMRAB-TOLC MULTIDRUG EFFLUX PUMP"/>
    <property type="match status" value="1"/>
</dbReference>
<gene>
    <name evidence="5" type="ORF">PNO31109_03177</name>
</gene>
<evidence type="ECO:0000256" key="3">
    <source>
        <dbReference type="SAM" id="Phobius"/>
    </source>
</evidence>
<accession>A0A5E4WAV7</accession>
<name>A0A5E4WAV7_9BURK</name>
<keyword evidence="1" id="KW-0175">Coiled coil</keyword>
<dbReference type="Proteomes" id="UP000367825">
    <property type="component" value="Unassembled WGS sequence"/>
</dbReference>
<reference evidence="5 6" key="1">
    <citation type="submission" date="2019-08" db="EMBL/GenBank/DDBJ databases">
        <authorList>
            <person name="Peeters C."/>
        </authorList>
    </citation>
    <scope>NUCLEOTIDE SEQUENCE [LARGE SCALE GENOMIC DNA]</scope>
    <source>
        <strain evidence="5 6">LMG 31109</strain>
    </source>
</reference>
<feature type="region of interest" description="Disordered" evidence="2">
    <location>
        <begin position="347"/>
        <end position="389"/>
    </location>
</feature>
<dbReference type="InterPro" id="IPR058625">
    <property type="entry name" value="MdtA-like_BSH"/>
</dbReference>
<keyword evidence="3" id="KW-0812">Transmembrane</keyword>
<dbReference type="PANTHER" id="PTHR30386:SF24">
    <property type="entry name" value="MULTIDRUG RESISTANCE EFFLUX PUMP"/>
    <property type="match status" value="1"/>
</dbReference>
<feature type="compositionally biased region" description="Basic and acidic residues" evidence="2">
    <location>
        <begin position="365"/>
        <end position="389"/>
    </location>
</feature>
<dbReference type="AlphaFoldDB" id="A0A5E4WAV7"/>
<feature type="domain" description="Multidrug resistance protein MdtA-like barrel-sandwich hybrid" evidence="4">
    <location>
        <begin position="58"/>
        <end position="265"/>
    </location>
</feature>
<keyword evidence="3" id="KW-0472">Membrane</keyword>
<keyword evidence="3" id="KW-1133">Transmembrane helix</keyword>